<keyword evidence="4" id="KW-1185">Reference proteome</keyword>
<feature type="domain" description="NAD(P)-binding" evidence="2">
    <location>
        <begin position="92"/>
        <end position="300"/>
    </location>
</feature>
<dbReference type="SUPFAM" id="SSF51735">
    <property type="entry name" value="NAD(P)-binding Rossmann-fold domains"/>
    <property type="match status" value="1"/>
</dbReference>
<gene>
    <name evidence="3" type="ORF">WJX73_002081</name>
</gene>
<name>A0AAW1NUL0_9CHLO</name>
<dbReference type="CDD" id="cd05243">
    <property type="entry name" value="SDR_a5"/>
    <property type="match status" value="1"/>
</dbReference>
<dbReference type="Gene3D" id="3.40.50.720">
    <property type="entry name" value="NAD(P)-binding Rossmann-like Domain"/>
    <property type="match status" value="1"/>
</dbReference>
<dbReference type="PANTHER" id="PTHR15020">
    <property type="entry name" value="FLAVIN REDUCTASE-RELATED"/>
    <property type="match status" value="1"/>
</dbReference>
<evidence type="ECO:0000313" key="4">
    <source>
        <dbReference type="Proteomes" id="UP001465755"/>
    </source>
</evidence>
<sequence length="345" mass="35881">MPVLSSIPHGYCSGSVQTPSLRAFDRYVAFQQQTSGKGKGRCGTAPRTKARKAEALLDRRDLFFLSTAAAVAAGLLAPLQAAAAPSTVFVAGASGKTGRKVVEYLASQGIAVRAGVRDIDKARASGLDKPGGVTLVNGDVTAGPESLAEAIGNAEAVICATGYSGGKRDVPCAAASCSTGADGYDLVERQGTINLVDAAKLRGVSKFVLMSSLLTNARAIGQGLNPIFLLINGFGGVLDKKHKAEEYLRASGLNWTIIRPGGLSTDPPSKVGGLIIRGEDTLRGLPSDPGRAISRQTVAETGRHHVVLNSARGHRASMQVCSRRQPLGHRMRDGQSQGRSLSAQV</sequence>
<dbReference type="AlphaFoldDB" id="A0AAW1NUL0"/>
<organism evidence="3 4">
    <name type="scientific">Symbiochloris irregularis</name>
    <dbReference type="NCBI Taxonomy" id="706552"/>
    <lineage>
        <taxon>Eukaryota</taxon>
        <taxon>Viridiplantae</taxon>
        <taxon>Chlorophyta</taxon>
        <taxon>core chlorophytes</taxon>
        <taxon>Trebouxiophyceae</taxon>
        <taxon>Trebouxiales</taxon>
        <taxon>Trebouxiaceae</taxon>
        <taxon>Symbiochloris</taxon>
    </lineage>
</organism>
<protein>
    <recommendedName>
        <fullName evidence="2">NAD(P)-binding domain-containing protein</fullName>
    </recommendedName>
</protein>
<feature type="region of interest" description="Disordered" evidence="1">
    <location>
        <begin position="324"/>
        <end position="345"/>
    </location>
</feature>
<proteinExistence type="predicted"/>
<dbReference type="EMBL" id="JALJOQ010000103">
    <property type="protein sequence ID" value="KAK9797820.1"/>
    <property type="molecule type" value="Genomic_DNA"/>
</dbReference>
<evidence type="ECO:0000256" key="1">
    <source>
        <dbReference type="SAM" id="MobiDB-lite"/>
    </source>
</evidence>
<dbReference type="Pfam" id="PF13460">
    <property type="entry name" value="NAD_binding_10"/>
    <property type="match status" value="1"/>
</dbReference>
<dbReference type="PANTHER" id="PTHR15020:SF11">
    <property type="entry name" value="OS06G0360300 PROTEIN"/>
    <property type="match status" value="1"/>
</dbReference>
<evidence type="ECO:0000313" key="3">
    <source>
        <dbReference type="EMBL" id="KAK9797820.1"/>
    </source>
</evidence>
<accession>A0AAW1NUL0</accession>
<reference evidence="3 4" key="1">
    <citation type="journal article" date="2024" name="Nat. Commun.">
        <title>Phylogenomics reveals the evolutionary origins of lichenization in chlorophyte algae.</title>
        <authorList>
            <person name="Puginier C."/>
            <person name="Libourel C."/>
            <person name="Otte J."/>
            <person name="Skaloud P."/>
            <person name="Haon M."/>
            <person name="Grisel S."/>
            <person name="Petersen M."/>
            <person name="Berrin J.G."/>
            <person name="Delaux P.M."/>
            <person name="Dal Grande F."/>
            <person name="Keller J."/>
        </authorList>
    </citation>
    <scope>NUCLEOTIDE SEQUENCE [LARGE SCALE GENOMIC DNA]</scope>
    <source>
        <strain evidence="3 4">SAG 2036</strain>
    </source>
</reference>
<dbReference type="InterPro" id="IPR036291">
    <property type="entry name" value="NAD(P)-bd_dom_sf"/>
</dbReference>
<dbReference type="Proteomes" id="UP001465755">
    <property type="component" value="Unassembled WGS sequence"/>
</dbReference>
<dbReference type="InterPro" id="IPR016040">
    <property type="entry name" value="NAD(P)-bd_dom"/>
</dbReference>
<evidence type="ECO:0000259" key="2">
    <source>
        <dbReference type="Pfam" id="PF13460"/>
    </source>
</evidence>
<comment type="caution">
    <text evidence="3">The sequence shown here is derived from an EMBL/GenBank/DDBJ whole genome shotgun (WGS) entry which is preliminary data.</text>
</comment>
<feature type="compositionally biased region" description="Polar residues" evidence="1">
    <location>
        <begin position="334"/>
        <end position="345"/>
    </location>
</feature>